<evidence type="ECO:0000313" key="3">
    <source>
        <dbReference type="Proteomes" id="UP001527866"/>
    </source>
</evidence>
<dbReference type="Pfam" id="PF11376">
    <property type="entry name" value="DUF3179"/>
    <property type="match status" value="1"/>
</dbReference>
<proteinExistence type="predicted"/>
<sequence>MRIVRSARALAASAAVLALAATACASPVGDGAQGGAASGGPVLERGPLEEGVVSALDDPDAEGLPEPLIDTGLLVGGGPPADGIPALSTPAFEDAAGVDWLEDSEGVLAVEVDGDARAYPVRIMVWHEIVDDVVGGEPVSVTYCPLCDSALGFHRRVGARVLDFGVSGLLYNSDLVMFDRQTHSLWPQIEGRAVAGELAGTELERISVQVLPWERWREEHPDGLVLSQDTGYERAYGSSPYPGYDDPDSTPHFLEGDADGRLPAKARVVGLGSGGDAVAVPVEEIGEDGAGAFRLEVGGGPVVVLAEPGAASALDAGLVAEGRATARTGAFRPEAGGRELTLTASGDGFTDAETGSAWNVRGEAVGGPLEGEQLEPVDKVDTFWFAWAAFEPDTAVHTDGPAGPG</sequence>
<evidence type="ECO:0000256" key="1">
    <source>
        <dbReference type="SAM" id="SignalP"/>
    </source>
</evidence>
<protein>
    <submittedName>
        <fullName evidence="2">DUF3179 domain-containing protein</fullName>
    </submittedName>
</protein>
<evidence type="ECO:0000313" key="2">
    <source>
        <dbReference type="EMBL" id="MDA2813195.1"/>
    </source>
</evidence>
<dbReference type="EMBL" id="JAQFWQ010000070">
    <property type="protein sequence ID" value="MDA2813195.1"/>
    <property type="molecule type" value="Genomic_DNA"/>
</dbReference>
<reference evidence="2 3" key="1">
    <citation type="submission" date="2023-01" db="EMBL/GenBank/DDBJ databases">
        <title>Draft genome sequence of Nocardiopsis sp. RSe5-2 isolated from halophytes.</title>
        <authorList>
            <person name="Duangmal K."/>
            <person name="Chantavorakit T."/>
        </authorList>
    </citation>
    <scope>NUCLEOTIDE SEQUENCE [LARGE SCALE GENOMIC DNA]</scope>
    <source>
        <strain evidence="2 3">RSe5-2</strain>
    </source>
</reference>
<dbReference type="RefSeq" id="WP_270688051.1">
    <property type="nucleotide sequence ID" value="NZ_JAQFWQ010000070.1"/>
</dbReference>
<gene>
    <name evidence="2" type="ORF">O4J56_21295</name>
</gene>
<dbReference type="PROSITE" id="PS51257">
    <property type="entry name" value="PROKAR_LIPOPROTEIN"/>
    <property type="match status" value="1"/>
</dbReference>
<dbReference type="InterPro" id="IPR021516">
    <property type="entry name" value="DUF3179"/>
</dbReference>
<feature type="signal peptide" evidence="1">
    <location>
        <begin position="1"/>
        <end position="25"/>
    </location>
</feature>
<name>A0ABT4U8B0_9ACTN</name>
<accession>A0ABT4U8B0</accession>
<keyword evidence="1" id="KW-0732">Signal</keyword>
<organism evidence="2 3">
    <name type="scientific">Nocardiopsis endophytica</name>
    <dbReference type="NCBI Taxonomy" id="3018445"/>
    <lineage>
        <taxon>Bacteria</taxon>
        <taxon>Bacillati</taxon>
        <taxon>Actinomycetota</taxon>
        <taxon>Actinomycetes</taxon>
        <taxon>Streptosporangiales</taxon>
        <taxon>Nocardiopsidaceae</taxon>
        <taxon>Nocardiopsis</taxon>
    </lineage>
</organism>
<dbReference type="Proteomes" id="UP001527866">
    <property type="component" value="Unassembled WGS sequence"/>
</dbReference>
<feature type="chain" id="PRO_5046232823" evidence="1">
    <location>
        <begin position="26"/>
        <end position="405"/>
    </location>
</feature>
<keyword evidence="3" id="KW-1185">Reference proteome</keyword>
<comment type="caution">
    <text evidence="2">The sequence shown here is derived from an EMBL/GenBank/DDBJ whole genome shotgun (WGS) entry which is preliminary data.</text>
</comment>